<evidence type="ECO:0000313" key="3">
    <source>
        <dbReference type="EMBL" id="KAG8369503.1"/>
    </source>
</evidence>
<organism evidence="3 4">
    <name type="scientific">Buddleja alternifolia</name>
    <dbReference type="NCBI Taxonomy" id="168488"/>
    <lineage>
        <taxon>Eukaryota</taxon>
        <taxon>Viridiplantae</taxon>
        <taxon>Streptophyta</taxon>
        <taxon>Embryophyta</taxon>
        <taxon>Tracheophyta</taxon>
        <taxon>Spermatophyta</taxon>
        <taxon>Magnoliopsida</taxon>
        <taxon>eudicotyledons</taxon>
        <taxon>Gunneridae</taxon>
        <taxon>Pentapetalae</taxon>
        <taxon>asterids</taxon>
        <taxon>lamiids</taxon>
        <taxon>Lamiales</taxon>
        <taxon>Scrophulariaceae</taxon>
        <taxon>Buddlejeae</taxon>
        <taxon>Buddleja</taxon>
    </lineage>
</organism>
<dbReference type="EMBL" id="WHWC01000014">
    <property type="protein sequence ID" value="KAG8369503.1"/>
    <property type="molecule type" value="Genomic_DNA"/>
</dbReference>
<keyword evidence="1" id="KW-0175">Coiled coil</keyword>
<reference evidence="3" key="1">
    <citation type="submission" date="2019-10" db="EMBL/GenBank/DDBJ databases">
        <authorList>
            <person name="Zhang R."/>
            <person name="Pan Y."/>
            <person name="Wang J."/>
            <person name="Ma R."/>
            <person name="Yu S."/>
        </authorList>
    </citation>
    <scope>NUCLEOTIDE SEQUENCE</scope>
    <source>
        <strain evidence="3">LA-IB0</strain>
        <tissue evidence="3">Leaf</tissue>
    </source>
</reference>
<dbReference type="PANTHER" id="PTHR21529">
    <property type="entry name" value="MAMMARY TURMOR VIRUS RECEPTOR HOMOLOG 1, 2 MTVR1, 2"/>
    <property type="match status" value="1"/>
</dbReference>
<evidence type="ECO:0000256" key="1">
    <source>
        <dbReference type="SAM" id="Coils"/>
    </source>
</evidence>
<evidence type="ECO:0000313" key="4">
    <source>
        <dbReference type="Proteomes" id="UP000826271"/>
    </source>
</evidence>
<name>A0AAV6WRG2_9LAMI</name>
<gene>
    <name evidence="3" type="ORF">BUALT_Bualt14G0020400</name>
</gene>
<keyword evidence="4" id="KW-1185">Reference proteome</keyword>
<feature type="coiled-coil region" evidence="1">
    <location>
        <begin position="649"/>
        <end position="676"/>
    </location>
</feature>
<dbReference type="AlphaFoldDB" id="A0AAV6WRG2"/>
<feature type="region of interest" description="Disordered" evidence="2">
    <location>
        <begin position="562"/>
        <end position="585"/>
    </location>
</feature>
<feature type="compositionally biased region" description="Basic and acidic residues" evidence="2">
    <location>
        <begin position="689"/>
        <end position="699"/>
    </location>
</feature>
<feature type="compositionally biased region" description="Basic residues" evidence="2">
    <location>
        <begin position="721"/>
        <end position="737"/>
    </location>
</feature>
<dbReference type="Proteomes" id="UP000826271">
    <property type="component" value="Unassembled WGS sequence"/>
</dbReference>
<evidence type="ECO:0000256" key="2">
    <source>
        <dbReference type="SAM" id="MobiDB-lite"/>
    </source>
</evidence>
<protein>
    <submittedName>
        <fullName evidence="3">Uncharacterized protein</fullName>
    </submittedName>
</protein>
<proteinExistence type="predicted"/>
<feature type="region of interest" description="Disordered" evidence="2">
    <location>
        <begin position="689"/>
        <end position="737"/>
    </location>
</feature>
<sequence length="737" mass="83815">MWKNNEELSKPMFEYWKRLYLVQVRKIDDSLVEAMQRASNPEEWKSQEIKLFWGKNHEMASMCFEKTGEETWDKRAKASGLRVAADSLRGSNVEEARIVLREAAEIFDSIGRAETAAECFCDLGDYERAGKIYLEKCGTSGLRKAGECISLAGSYETAAQHWKQQASSSSGIMMTFKDVDKVGQEFLEKCAMECYNTKNKASRTKFVRAFHTMESKRNFLKSLDYLEELLLLEEESGNFIEAAEIAKSLGIILLEVDLLGKAEKFADGSFLIRSHVFSGSLEAKVATLDARHFASAAQKYQSQEFSCVELRVLDTLSALTECSSFKLLSKYCQSIFLTWNFDIANFFIESKSLDDIKKADYKLQNFLELSTNRYFEIVFPLDPRQSLSENMISLRETEISNSILEKVISRNISTANELTYGQIGRVMMILHGCSKPKYELYDRIAENSLIKIFSWIMDLDMFYIALEDAYNANWRRSAPREFCEAIFRRKKNDNFSFVAVDNHSFVAEAFKVIGDPLVIVAISENKLKIVCPDAIFLDLVSFSCKNEIMKILFLRSTTVEENSSNQGESTNEKSSKTSKTDSKLSFENGKGNLQIIWSLIQEVELEEHINRIGALVSQLAEQRTHPGEDINALSEVTNKVEELKQLCFLLDASSEFDEIEEVLKRLEARKPQLELLFSRCIVQNNDDTKEIHDSEESSGKDLAVAVNKRATTESTSQQVKGKNKKNKSRKGKRSGGK</sequence>
<feature type="compositionally biased region" description="Basic and acidic residues" evidence="2">
    <location>
        <begin position="570"/>
        <end position="584"/>
    </location>
</feature>
<dbReference type="InterPro" id="IPR039904">
    <property type="entry name" value="TRANK1"/>
</dbReference>
<dbReference type="PANTHER" id="PTHR21529:SF4">
    <property type="entry name" value="TPR AND ANKYRIN REPEAT-CONTAINING PROTEIN 1"/>
    <property type="match status" value="1"/>
</dbReference>
<comment type="caution">
    <text evidence="3">The sequence shown here is derived from an EMBL/GenBank/DDBJ whole genome shotgun (WGS) entry which is preliminary data.</text>
</comment>
<accession>A0AAV6WRG2</accession>